<dbReference type="EMBL" id="JBFMVT010000002">
    <property type="protein sequence ID" value="MEW7314788.1"/>
    <property type="molecule type" value="Genomic_DNA"/>
</dbReference>
<reference evidence="3 4" key="1">
    <citation type="submission" date="2024-07" db="EMBL/GenBank/DDBJ databases">
        <authorList>
            <person name="Wang L."/>
        </authorList>
    </citation>
    <scope>NUCLEOTIDE SEQUENCE [LARGE SCALE GENOMIC DNA]</scope>
    <source>
        <strain evidence="3 4">WL359</strain>
    </source>
</reference>
<name>A0ABV3NZ57_9ENTR</name>
<evidence type="ECO:0000313" key="3">
    <source>
        <dbReference type="EMBL" id="MEW7314788.1"/>
    </source>
</evidence>
<proteinExistence type="predicted"/>
<dbReference type="Pfam" id="PF16537">
    <property type="entry name" value="T2SSB"/>
    <property type="match status" value="1"/>
</dbReference>
<comment type="caution">
    <text evidence="3">The sequence shown here is derived from an EMBL/GenBank/DDBJ whole genome shotgun (WGS) entry which is preliminary data.</text>
</comment>
<evidence type="ECO:0000313" key="4">
    <source>
        <dbReference type="Proteomes" id="UP001555342"/>
    </source>
</evidence>
<evidence type="ECO:0000259" key="2">
    <source>
        <dbReference type="Pfam" id="PF16537"/>
    </source>
</evidence>
<dbReference type="Proteomes" id="UP001555342">
    <property type="component" value="Unassembled WGS sequence"/>
</dbReference>
<feature type="domain" description="Type II secretion system protein GspB C-terminal" evidence="2">
    <location>
        <begin position="124"/>
        <end position="181"/>
    </location>
</feature>
<keyword evidence="4" id="KW-1185">Reference proteome</keyword>
<organism evidence="3 4">
    <name type="scientific">Buttiauxella gaviniae</name>
    <dbReference type="NCBI Taxonomy" id="82990"/>
    <lineage>
        <taxon>Bacteria</taxon>
        <taxon>Pseudomonadati</taxon>
        <taxon>Pseudomonadota</taxon>
        <taxon>Gammaproteobacteria</taxon>
        <taxon>Enterobacterales</taxon>
        <taxon>Enterobacteriaceae</taxon>
        <taxon>Buttiauxella</taxon>
    </lineage>
</organism>
<gene>
    <name evidence="3" type="ORF">AB1E22_19135</name>
</gene>
<dbReference type="RefSeq" id="WP_367596804.1">
    <property type="nucleotide sequence ID" value="NZ_JBFMVT010000002.1"/>
</dbReference>
<dbReference type="InterPro" id="IPR032389">
    <property type="entry name" value="GspB_C"/>
</dbReference>
<sequence>MNLSIELKPQARMSARMCLILTWSAGLTLAALSGAASCYGWHSLHNPPTVQRVEVVHHAPQNWRNIRQHLTFATQPLPVIEEEIAEEEPPEPEAAAPEAAEEKPVNSDDFSGIEQLPENTRHRLPAIKYSAHIYSSEPGKSVINLNGRDYHEGEDIGSGVTLVTIEPNDSLFSFEGETFRAAALSDW</sequence>
<protein>
    <submittedName>
        <fullName evidence="3">General secretion pathway protein GspB</fullName>
    </submittedName>
</protein>
<feature type="region of interest" description="Disordered" evidence="1">
    <location>
        <begin position="85"/>
        <end position="110"/>
    </location>
</feature>
<accession>A0ABV3NZ57</accession>
<evidence type="ECO:0000256" key="1">
    <source>
        <dbReference type="SAM" id="MobiDB-lite"/>
    </source>
</evidence>